<proteinExistence type="predicted"/>
<protein>
    <submittedName>
        <fullName evidence="2">Uncharacterized protein</fullName>
    </submittedName>
</protein>
<organism evidence="2 3">
    <name type="scientific">Trifolium medium</name>
    <dbReference type="NCBI Taxonomy" id="97028"/>
    <lineage>
        <taxon>Eukaryota</taxon>
        <taxon>Viridiplantae</taxon>
        <taxon>Streptophyta</taxon>
        <taxon>Embryophyta</taxon>
        <taxon>Tracheophyta</taxon>
        <taxon>Spermatophyta</taxon>
        <taxon>Magnoliopsida</taxon>
        <taxon>eudicotyledons</taxon>
        <taxon>Gunneridae</taxon>
        <taxon>Pentapetalae</taxon>
        <taxon>rosids</taxon>
        <taxon>fabids</taxon>
        <taxon>Fabales</taxon>
        <taxon>Fabaceae</taxon>
        <taxon>Papilionoideae</taxon>
        <taxon>50 kb inversion clade</taxon>
        <taxon>NPAAA clade</taxon>
        <taxon>Hologalegina</taxon>
        <taxon>IRL clade</taxon>
        <taxon>Trifolieae</taxon>
        <taxon>Trifolium</taxon>
    </lineage>
</organism>
<dbReference type="Proteomes" id="UP000265520">
    <property type="component" value="Unassembled WGS sequence"/>
</dbReference>
<evidence type="ECO:0000313" key="3">
    <source>
        <dbReference type="Proteomes" id="UP000265520"/>
    </source>
</evidence>
<dbReference type="AlphaFoldDB" id="A0A392QJE9"/>
<evidence type="ECO:0000256" key="1">
    <source>
        <dbReference type="SAM" id="MobiDB-lite"/>
    </source>
</evidence>
<feature type="non-terminal residue" evidence="2">
    <location>
        <position position="108"/>
    </location>
</feature>
<comment type="caution">
    <text evidence="2">The sequence shown here is derived from an EMBL/GenBank/DDBJ whole genome shotgun (WGS) entry which is preliminary data.</text>
</comment>
<keyword evidence="3" id="KW-1185">Reference proteome</keyword>
<evidence type="ECO:0000313" key="2">
    <source>
        <dbReference type="EMBL" id="MCI24089.1"/>
    </source>
</evidence>
<accession>A0A392QJE9</accession>
<reference evidence="2 3" key="1">
    <citation type="journal article" date="2018" name="Front. Plant Sci.">
        <title>Red Clover (Trifolium pratense) and Zigzag Clover (T. medium) - A Picture of Genomic Similarities and Differences.</title>
        <authorList>
            <person name="Dluhosova J."/>
            <person name="Istvanek J."/>
            <person name="Nedelnik J."/>
            <person name="Repkova J."/>
        </authorList>
    </citation>
    <scope>NUCLEOTIDE SEQUENCE [LARGE SCALE GENOMIC DNA]</scope>
    <source>
        <strain evidence="3">cv. 10/8</strain>
        <tissue evidence="2">Leaf</tissue>
    </source>
</reference>
<name>A0A392QJE9_9FABA</name>
<sequence length="108" mass="12284">MANQPQNQPDIVRENPNPVTGLPEVTLSTPPEELTVLIENMVDFENLKANGFDIRPQAAFQGWETYFDRLKGPVYPSLVKDFWEQAKVTTKEIKSHVMGKPITITERT</sequence>
<feature type="region of interest" description="Disordered" evidence="1">
    <location>
        <begin position="1"/>
        <end position="27"/>
    </location>
</feature>
<dbReference type="EMBL" id="LXQA010139497">
    <property type="protein sequence ID" value="MCI24089.1"/>
    <property type="molecule type" value="Genomic_DNA"/>
</dbReference>